<keyword evidence="2" id="KW-0175">Coiled coil</keyword>
<keyword evidence="6" id="KW-1185">Reference proteome</keyword>
<dbReference type="Proteomes" id="UP000317494">
    <property type="component" value="Unassembled WGS sequence"/>
</dbReference>
<dbReference type="InterPro" id="IPR021109">
    <property type="entry name" value="Peptidase_aspartic_dom_sf"/>
</dbReference>
<feature type="compositionally biased region" description="Polar residues" evidence="3">
    <location>
        <begin position="297"/>
        <end position="323"/>
    </location>
</feature>
<evidence type="ECO:0000256" key="3">
    <source>
        <dbReference type="SAM" id="MobiDB-lite"/>
    </source>
</evidence>
<keyword evidence="1" id="KW-0645">Protease</keyword>
<gene>
    <name evidence="5" type="ORF">SeMB42_g01373</name>
</gene>
<dbReference type="InterPro" id="IPR001969">
    <property type="entry name" value="Aspartic_peptidase_AS"/>
</dbReference>
<dbReference type="InterPro" id="IPR043502">
    <property type="entry name" value="DNA/RNA_pol_sf"/>
</dbReference>
<dbReference type="STRING" id="286115.A0A507DNS6"/>
<evidence type="ECO:0000256" key="1">
    <source>
        <dbReference type="ARBA" id="ARBA00022750"/>
    </source>
</evidence>
<dbReference type="InterPro" id="IPR043128">
    <property type="entry name" value="Rev_trsase/Diguanyl_cyclase"/>
</dbReference>
<dbReference type="InterPro" id="IPR000477">
    <property type="entry name" value="RT_dom"/>
</dbReference>
<dbReference type="AlphaFoldDB" id="A0A507DNS6"/>
<dbReference type="PANTHER" id="PTHR15503:SF22">
    <property type="entry name" value="TRANSPOSON TY3-I GAG POLYPROTEIN"/>
    <property type="match status" value="1"/>
</dbReference>
<dbReference type="CDD" id="cd00303">
    <property type="entry name" value="retropepsin_like"/>
    <property type="match status" value="1"/>
</dbReference>
<dbReference type="Gene3D" id="3.30.70.270">
    <property type="match status" value="2"/>
</dbReference>
<dbReference type="PROSITE" id="PS00141">
    <property type="entry name" value="ASP_PROTEASE"/>
    <property type="match status" value="1"/>
</dbReference>
<dbReference type="EMBL" id="QEAN01000034">
    <property type="protein sequence ID" value="TPX52530.1"/>
    <property type="molecule type" value="Genomic_DNA"/>
</dbReference>
<dbReference type="Gene3D" id="2.40.70.10">
    <property type="entry name" value="Acid Proteases"/>
    <property type="match status" value="1"/>
</dbReference>
<dbReference type="GO" id="GO:0004190">
    <property type="term" value="F:aspartic-type endopeptidase activity"/>
    <property type="evidence" value="ECO:0007669"/>
    <property type="project" value="UniProtKB-KW"/>
</dbReference>
<dbReference type="Gene3D" id="3.10.10.10">
    <property type="entry name" value="HIV Type 1 Reverse Transcriptase, subunit A, domain 1"/>
    <property type="match status" value="1"/>
</dbReference>
<dbReference type="GO" id="GO:0006508">
    <property type="term" value="P:proteolysis"/>
    <property type="evidence" value="ECO:0007669"/>
    <property type="project" value="InterPro"/>
</dbReference>
<keyword evidence="1" id="KW-0064">Aspartyl protease</keyword>
<feature type="region of interest" description="Disordered" evidence="3">
    <location>
        <begin position="297"/>
        <end position="335"/>
    </location>
</feature>
<dbReference type="VEuPathDB" id="FungiDB:SeMB42_g01373"/>
<evidence type="ECO:0000313" key="5">
    <source>
        <dbReference type="EMBL" id="TPX52530.1"/>
    </source>
</evidence>
<dbReference type="InterPro" id="IPR032567">
    <property type="entry name" value="RTL1-rel"/>
</dbReference>
<evidence type="ECO:0000259" key="4">
    <source>
        <dbReference type="PROSITE" id="PS50878"/>
    </source>
</evidence>
<proteinExistence type="predicted"/>
<dbReference type="PROSITE" id="PS50878">
    <property type="entry name" value="RT_POL"/>
    <property type="match status" value="1"/>
</dbReference>
<dbReference type="SUPFAM" id="SSF56672">
    <property type="entry name" value="DNA/RNA polymerases"/>
    <property type="match status" value="1"/>
</dbReference>
<dbReference type="Pfam" id="PF00078">
    <property type="entry name" value="RVT_1"/>
    <property type="match status" value="1"/>
</dbReference>
<feature type="domain" description="Reverse transcriptase" evidence="4">
    <location>
        <begin position="687"/>
        <end position="870"/>
    </location>
</feature>
<accession>A0A507DNS6</accession>
<reference evidence="5 6" key="1">
    <citation type="journal article" date="2019" name="Sci. Rep.">
        <title>Comparative genomics of chytrid fungi reveal insights into the obligate biotrophic and pathogenic lifestyle of Synchytrium endobioticum.</title>
        <authorList>
            <person name="van de Vossenberg B.T.L.H."/>
            <person name="Warris S."/>
            <person name="Nguyen H.D.T."/>
            <person name="van Gent-Pelzer M.P.E."/>
            <person name="Joly D.L."/>
            <person name="van de Geest H.C."/>
            <person name="Bonants P.J.M."/>
            <person name="Smith D.S."/>
            <person name="Levesque C.A."/>
            <person name="van der Lee T.A.J."/>
        </authorList>
    </citation>
    <scope>NUCLEOTIDE SEQUENCE [LARGE SCALE GENOMIC DNA]</scope>
    <source>
        <strain evidence="5 6">MB42</strain>
    </source>
</reference>
<feature type="coiled-coil region" evidence="2">
    <location>
        <begin position="43"/>
        <end position="70"/>
    </location>
</feature>
<sequence>MTSQFLHEDELDIKMQQQGIEIAMADLQDARRRQIDEKKPAEVAAKDNEVKAAKQEVETLQRDLRSFIRNARGRYDNAIQAAAKATPLSTPTAANPQSVTCAAEDIKISDPDKFDGNISDYVRWKFECQNVIAARGRMDNDDKKIRYMGSRMEKAALQWYQLYCRKRDTLLGMQTPDATEARRRMAEYEYFLNDLDAKFKDPQELQTYRSKVRNSTQGAMEFNDYSIHFHNLLLRAGLDEDTQVEAFLESLQPSILRGWKPTVMPTTFNEAVSSLRQSIQIQNTIRLAEVNSKGKTVASSSLNRGQTTTPHSAKISTIGSWNDPSRPGPFTSNSLKPLYQKRLDKGWCTRCGMQNHSTSSCKTYPLSNTNAENFTEWQRINKKYLKDGKGGINYEGGGSRQDVRAIKYNDDSDGSPDIGQFASMYLQNEEIDVTRAYSIGFEQAITPCRKYEPHFLIPFTMRRHGSSVLIQGKALLDSGASRSFIGKRFATQHQIKIKPLSNPLRLSLADGNYAKALTHRFTELAMQINKHLERIVLLVFDTQEYDIILGLDWLTFHNPHIDWELRTIKFSGYGCQHSDQPHQMPVLASARIQTSGLSPNAVVTSNPIQSPELTQEEKQKLPPSTWPMSEFPVVFDMNKQSNLPLPRPGWDFDVTFKDSNILPKPRPLFRLSNDQKKLVEEYITSEVKSGKLRVSNSPVSSNLFFVPKGDSSTELRPCVDYRDLNTCTRDDQYPLPPIMSLVQDLAGGDWYAKFDWRWAYNNIRIKEGSEWKFAIKCHLGLFEPLVMPFGPKQAPSHMQRFVSESCKDFMEEGWLVNILDDFVIKTVGTIQLHKIHITRYLQRIQELGVYIKLSKCVFFAKEVTFVGFKVNKWGYWKHPEKMETIRKWGVPRSAKDIRKFLGYVSFYRPFASLLSITAKLLYDLTKKNAKWKGEDMEEKSFSDGDQLSLLS</sequence>
<protein>
    <recommendedName>
        <fullName evidence="4">Reverse transcriptase domain-containing protein</fullName>
    </recommendedName>
</protein>
<comment type="caution">
    <text evidence="5">The sequence shown here is derived from an EMBL/GenBank/DDBJ whole genome shotgun (WGS) entry which is preliminary data.</text>
</comment>
<dbReference type="PANTHER" id="PTHR15503">
    <property type="entry name" value="LDOC1 RELATED"/>
    <property type="match status" value="1"/>
</dbReference>
<organism evidence="5 6">
    <name type="scientific">Synchytrium endobioticum</name>
    <dbReference type="NCBI Taxonomy" id="286115"/>
    <lineage>
        <taxon>Eukaryota</taxon>
        <taxon>Fungi</taxon>
        <taxon>Fungi incertae sedis</taxon>
        <taxon>Chytridiomycota</taxon>
        <taxon>Chytridiomycota incertae sedis</taxon>
        <taxon>Chytridiomycetes</taxon>
        <taxon>Synchytriales</taxon>
        <taxon>Synchytriaceae</taxon>
        <taxon>Synchytrium</taxon>
    </lineage>
</organism>
<keyword evidence="1" id="KW-0378">Hydrolase</keyword>
<dbReference type="SUPFAM" id="SSF50630">
    <property type="entry name" value="Acid proteases"/>
    <property type="match status" value="1"/>
</dbReference>
<dbReference type="CDD" id="cd01647">
    <property type="entry name" value="RT_LTR"/>
    <property type="match status" value="1"/>
</dbReference>
<name>A0A507DNS6_9FUNG</name>
<evidence type="ECO:0000313" key="6">
    <source>
        <dbReference type="Proteomes" id="UP000317494"/>
    </source>
</evidence>
<dbReference type="Pfam" id="PF08284">
    <property type="entry name" value="RVP_2"/>
    <property type="match status" value="1"/>
</dbReference>
<evidence type="ECO:0000256" key="2">
    <source>
        <dbReference type="SAM" id="Coils"/>
    </source>
</evidence>